<evidence type="ECO:0000256" key="1">
    <source>
        <dbReference type="ARBA" id="ARBA00009437"/>
    </source>
</evidence>
<dbReference type="Pfam" id="PF00126">
    <property type="entry name" value="HTH_1"/>
    <property type="match status" value="1"/>
</dbReference>
<keyword evidence="4" id="KW-0804">Transcription</keyword>
<dbReference type="SUPFAM" id="SSF46785">
    <property type="entry name" value="Winged helix' DNA-binding domain"/>
    <property type="match status" value="1"/>
</dbReference>
<dbReference type="Gene3D" id="1.10.10.10">
    <property type="entry name" value="Winged helix-like DNA-binding domain superfamily/Winged helix DNA-binding domain"/>
    <property type="match status" value="1"/>
</dbReference>
<dbReference type="PANTHER" id="PTHR30537">
    <property type="entry name" value="HTH-TYPE TRANSCRIPTIONAL REGULATOR"/>
    <property type="match status" value="1"/>
</dbReference>
<dbReference type="EMBL" id="CP120373">
    <property type="protein sequence ID" value="WEX86789.1"/>
    <property type="molecule type" value="Genomic_DNA"/>
</dbReference>
<dbReference type="PANTHER" id="PTHR30537:SF5">
    <property type="entry name" value="HTH-TYPE TRANSCRIPTIONAL ACTIVATOR TTDR-RELATED"/>
    <property type="match status" value="1"/>
</dbReference>
<name>A0ABY8D7C8_9HYPH</name>
<dbReference type="RefSeq" id="WP_280658857.1">
    <property type="nucleotide sequence ID" value="NZ_CP120373.1"/>
</dbReference>
<dbReference type="InterPro" id="IPR058163">
    <property type="entry name" value="LysR-type_TF_proteobact-type"/>
</dbReference>
<evidence type="ECO:0000256" key="3">
    <source>
        <dbReference type="ARBA" id="ARBA00023125"/>
    </source>
</evidence>
<dbReference type="InterPro" id="IPR036388">
    <property type="entry name" value="WH-like_DNA-bd_sf"/>
</dbReference>
<keyword evidence="7" id="KW-1185">Reference proteome</keyword>
<protein>
    <submittedName>
        <fullName evidence="6">LysR family transcriptional regulator</fullName>
    </submittedName>
</protein>
<keyword evidence="2" id="KW-0805">Transcription regulation</keyword>
<dbReference type="Proteomes" id="UP001229355">
    <property type="component" value="Chromosome 1"/>
</dbReference>
<dbReference type="PROSITE" id="PS50931">
    <property type="entry name" value="HTH_LYSR"/>
    <property type="match status" value="1"/>
</dbReference>
<dbReference type="InterPro" id="IPR005119">
    <property type="entry name" value="LysR_subst-bd"/>
</dbReference>
<accession>A0ABY8D7C8</accession>
<proteinExistence type="inferred from homology"/>
<gene>
    <name evidence="6" type="ORF">PZN02_003120</name>
</gene>
<evidence type="ECO:0000256" key="2">
    <source>
        <dbReference type="ARBA" id="ARBA00023015"/>
    </source>
</evidence>
<reference evidence="6 7" key="1">
    <citation type="submission" date="2023-03" db="EMBL/GenBank/DDBJ databases">
        <authorList>
            <person name="Kaur S."/>
            <person name="Espinosa-Saiz D."/>
            <person name="Velazquez E."/>
            <person name="Menendez E."/>
            <person name="diCenzo G.C."/>
        </authorList>
    </citation>
    <scope>NUCLEOTIDE SEQUENCE [LARGE SCALE GENOMIC DNA]</scope>
    <source>
        <strain evidence="6 7">LMG 24692</strain>
    </source>
</reference>
<feature type="domain" description="HTH lysR-type" evidence="5">
    <location>
        <begin position="1"/>
        <end position="59"/>
    </location>
</feature>
<evidence type="ECO:0000256" key="4">
    <source>
        <dbReference type="ARBA" id="ARBA00023163"/>
    </source>
</evidence>
<dbReference type="InterPro" id="IPR036390">
    <property type="entry name" value="WH_DNA-bd_sf"/>
</dbReference>
<comment type="similarity">
    <text evidence="1">Belongs to the LysR transcriptional regulatory family.</text>
</comment>
<organism evidence="6 7">
    <name type="scientific">Sinorhizobium garamanticum</name>
    <dbReference type="NCBI Taxonomy" id="680247"/>
    <lineage>
        <taxon>Bacteria</taxon>
        <taxon>Pseudomonadati</taxon>
        <taxon>Pseudomonadota</taxon>
        <taxon>Alphaproteobacteria</taxon>
        <taxon>Hyphomicrobiales</taxon>
        <taxon>Rhizobiaceae</taxon>
        <taxon>Sinorhizobium/Ensifer group</taxon>
        <taxon>Sinorhizobium</taxon>
    </lineage>
</organism>
<dbReference type="Gene3D" id="3.40.190.290">
    <property type="match status" value="1"/>
</dbReference>
<evidence type="ECO:0000259" key="5">
    <source>
        <dbReference type="PROSITE" id="PS50931"/>
    </source>
</evidence>
<dbReference type="Pfam" id="PF03466">
    <property type="entry name" value="LysR_substrate"/>
    <property type="match status" value="1"/>
</dbReference>
<sequence>MDRLEDYEAFLAIVEYGSLTTAARHLNRSLQSVSRSLATLEASVGVELVHRTTRRSTPSEAGMTFYQRIKPAIEELEQAKLEAANRRIQPSGILRLGAPVLFGPEFLMPIVARYMHRYPEVEVDLLLSDAFVDLAAESIDLVVRIGELPDSNLRARRLGKLRRVVFGAPSYLDRHGRPRHPSELANHHCILRTVGQRFGEWMFEIDGKPRAVKVTGPLRVDSMISIYAAVSQGLGLGYSPLWQIRRLVDEGQVEIVLESFESVPVPIHALWKEGRSMPAKVRAFLDMLAAELDLRDL</sequence>
<keyword evidence="3" id="KW-0238">DNA-binding</keyword>
<evidence type="ECO:0000313" key="6">
    <source>
        <dbReference type="EMBL" id="WEX86789.1"/>
    </source>
</evidence>
<evidence type="ECO:0000313" key="7">
    <source>
        <dbReference type="Proteomes" id="UP001229355"/>
    </source>
</evidence>
<dbReference type="CDD" id="cd08422">
    <property type="entry name" value="PBP2_CrgA_like"/>
    <property type="match status" value="1"/>
</dbReference>
<dbReference type="InterPro" id="IPR000847">
    <property type="entry name" value="LysR_HTH_N"/>
</dbReference>
<dbReference type="SUPFAM" id="SSF53850">
    <property type="entry name" value="Periplasmic binding protein-like II"/>
    <property type="match status" value="1"/>
</dbReference>